<proteinExistence type="inferred from homology"/>
<comment type="similarity">
    <text evidence="1">Belongs to the outer membrane factor (OMF) (TC 1.B.17) family.</text>
</comment>
<name>A0A8I1DIG1_ACIBZ</name>
<evidence type="ECO:0000256" key="1">
    <source>
        <dbReference type="ARBA" id="ARBA00007613"/>
    </source>
</evidence>
<dbReference type="InterPro" id="IPR003423">
    <property type="entry name" value="OMP_efflux"/>
</dbReference>
<dbReference type="Proteomes" id="UP000644140">
    <property type="component" value="Chromosome"/>
</dbReference>
<protein>
    <submittedName>
        <fullName evidence="2">TolC family protein</fullName>
    </submittedName>
</protein>
<evidence type="ECO:0000313" key="2">
    <source>
        <dbReference type="EMBL" id="UUN97601.1"/>
    </source>
</evidence>
<dbReference type="EMBL" id="CP092085">
    <property type="protein sequence ID" value="UUN97601.1"/>
    <property type="molecule type" value="Genomic_DNA"/>
</dbReference>
<gene>
    <name evidence="2" type="ORF">I9054_020125</name>
</gene>
<dbReference type="SUPFAM" id="SSF56954">
    <property type="entry name" value="Outer membrane efflux proteins (OEP)"/>
    <property type="match status" value="1"/>
</dbReference>
<sequence length="454" mass="51103">MPKKTCKTLQKSRLSFRSSLLGALMVSIITSSAWANDSKQSLTLQQAIAKAEQYQQTQNVWQTQQQIADANIKQAKLWTNPEVSIQQTGFGSNDDKELAIGVSQRLDLFGERKSVQKLAQLSKDQSDLNQRIYQAQLELAVKYLWSQLAIFELERSVVQEQLKVSEENLNAIQKRYQAGGVAQVDVDRVRLSHAENARLYRQADLQVQVARQQLSNLWGDSDKSISINLSPQSLWPSSSHQQVQEYLSDNLFERSRRLQVLQAKATVDQLKASARPNPTVNFGVNRTRSPQAQTDNALVVGVSIPLNIFNRQQYGVQIARAKEDLLNKQQEFYLRQNALQVGTLLTELQGLEVQFNAVDQSQIPLAAQVQRKTLMGFTVGKFAVTDVQQATLQLQDVRLRKVQLLKDAWQRAIEAESLSLGVEPSQIMAKDAIAQINQNLWQETQALPVIGGRN</sequence>
<accession>A0A8I1DIG1</accession>
<dbReference type="PANTHER" id="PTHR30203">
    <property type="entry name" value="OUTER MEMBRANE CATION EFFLUX PROTEIN"/>
    <property type="match status" value="1"/>
</dbReference>
<dbReference type="Pfam" id="PF02321">
    <property type="entry name" value="OEP"/>
    <property type="match status" value="1"/>
</dbReference>
<evidence type="ECO:0000313" key="3">
    <source>
        <dbReference type="Proteomes" id="UP000644140"/>
    </source>
</evidence>
<dbReference type="GO" id="GO:0015562">
    <property type="term" value="F:efflux transmembrane transporter activity"/>
    <property type="evidence" value="ECO:0007669"/>
    <property type="project" value="InterPro"/>
</dbReference>
<dbReference type="AlphaFoldDB" id="A0A8I1DIG1"/>
<reference evidence="2" key="1">
    <citation type="submission" date="2022-02" db="EMBL/GenBank/DDBJ databases">
        <title>Characterization of Tn125 harboring carbapenem-resistant Acinetobacter bereziniae clinical isolates.</title>
        <authorList>
            <person name="Wong N.-K."/>
            <person name="Pan Q."/>
        </authorList>
    </citation>
    <scope>NUCLEOTIDE SEQUENCE</scope>
    <source>
        <strain evidence="2">GD03393</strain>
    </source>
</reference>
<organism evidence="2 3">
    <name type="scientific">Acinetobacter bereziniae</name>
    <name type="common">Acinetobacter genomosp. 10</name>
    <dbReference type="NCBI Taxonomy" id="106648"/>
    <lineage>
        <taxon>Bacteria</taxon>
        <taxon>Pseudomonadati</taxon>
        <taxon>Pseudomonadota</taxon>
        <taxon>Gammaproteobacteria</taxon>
        <taxon>Moraxellales</taxon>
        <taxon>Moraxellaceae</taxon>
        <taxon>Acinetobacter</taxon>
    </lineage>
</organism>
<dbReference type="InterPro" id="IPR010131">
    <property type="entry name" value="MdtP/NodT-like"/>
</dbReference>
<dbReference type="Gene3D" id="1.20.1600.10">
    <property type="entry name" value="Outer membrane efflux proteins (OEP)"/>
    <property type="match status" value="1"/>
</dbReference>
<dbReference type="PANTHER" id="PTHR30203:SF24">
    <property type="entry name" value="BLR4935 PROTEIN"/>
    <property type="match status" value="1"/>
</dbReference>
<dbReference type="RefSeq" id="WP_151780680.1">
    <property type="nucleotide sequence ID" value="NZ_BKNL01000004.1"/>
</dbReference>